<dbReference type="EMBL" id="PYBV01000042">
    <property type="protein sequence ID" value="PYC65709.1"/>
    <property type="molecule type" value="Genomic_DNA"/>
</dbReference>
<keyword evidence="2" id="KW-1185">Reference proteome</keyword>
<accession>A0A318NMK7</accession>
<dbReference type="RefSeq" id="WP_110566974.1">
    <property type="nucleotide sequence ID" value="NZ_PYBV01000042.1"/>
</dbReference>
<evidence type="ECO:0000313" key="2">
    <source>
        <dbReference type="Proteomes" id="UP000248333"/>
    </source>
</evidence>
<dbReference type="AlphaFoldDB" id="A0A318NMK7"/>
<dbReference type="OrthoDB" id="3865442at2"/>
<name>A0A318NMK7_9ACTN</name>
<evidence type="ECO:0000313" key="1">
    <source>
        <dbReference type="EMBL" id="PYC65709.1"/>
    </source>
</evidence>
<proteinExistence type="predicted"/>
<gene>
    <name evidence="1" type="ORF">C7C45_27940</name>
</gene>
<comment type="caution">
    <text evidence="1">The sequence shown here is derived from an EMBL/GenBank/DDBJ whole genome shotgun (WGS) entry which is preliminary data.</text>
</comment>
<reference evidence="1 2" key="1">
    <citation type="submission" date="2018-03" db="EMBL/GenBank/DDBJ databases">
        <title>Bioinformatic expansion and discovery of thiopeptide antibiotics.</title>
        <authorList>
            <person name="Schwalen C.J."/>
            <person name="Hudson G.A."/>
            <person name="Mitchell D.A."/>
        </authorList>
    </citation>
    <scope>NUCLEOTIDE SEQUENCE [LARGE SCALE GENOMIC DNA]</scope>
    <source>
        <strain evidence="1 2">NRRL 8041</strain>
    </source>
</reference>
<protein>
    <submittedName>
        <fullName evidence="1">Uncharacterized protein</fullName>
    </submittedName>
</protein>
<organism evidence="1 2">
    <name type="scientific">Micromonospora arborensis</name>
    <dbReference type="NCBI Taxonomy" id="2116518"/>
    <lineage>
        <taxon>Bacteria</taxon>
        <taxon>Bacillati</taxon>
        <taxon>Actinomycetota</taxon>
        <taxon>Actinomycetes</taxon>
        <taxon>Micromonosporales</taxon>
        <taxon>Micromonosporaceae</taxon>
        <taxon>Micromonospora</taxon>
    </lineage>
</organism>
<dbReference type="Proteomes" id="UP000248333">
    <property type="component" value="Unassembled WGS sequence"/>
</dbReference>
<sequence>MSDWADNPRLNTWLTAQQTAFPAWARETGQAWDFTVDSMDRLEQLLRKRLAARHDLLAAEAVEQPAVAVPGWYLGEVLNRNYGTRWHRNPVEPTHPDQPKTPFVQFPEDPEAEYDDEENMPPVCNPINEIRSLFVREPSYHLRHIVNRFERWVPLRDHSG</sequence>